<evidence type="ECO:0000256" key="1">
    <source>
        <dbReference type="SAM" id="MobiDB-lite"/>
    </source>
</evidence>
<dbReference type="RefSeq" id="WP_151149959.1">
    <property type="nucleotide sequence ID" value="NZ_WAIE01000001.1"/>
</dbReference>
<protein>
    <submittedName>
        <fullName evidence="2">Uncharacterized protein</fullName>
    </submittedName>
</protein>
<organism evidence="2 3">
    <name type="scientific">Pseudodesulfovibrio senegalensis</name>
    <dbReference type="NCBI Taxonomy" id="1721087"/>
    <lineage>
        <taxon>Bacteria</taxon>
        <taxon>Pseudomonadati</taxon>
        <taxon>Thermodesulfobacteriota</taxon>
        <taxon>Desulfovibrionia</taxon>
        <taxon>Desulfovibrionales</taxon>
        <taxon>Desulfovibrionaceae</taxon>
    </lineage>
</organism>
<proteinExistence type="predicted"/>
<reference evidence="2 3" key="1">
    <citation type="journal article" date="2017" name="Int. J. Syst. Evol. Microbiol.">
        <title>Desulfovibrio senegalensis sp. nov., a mesophilic sulfate reducer isolated from marine sediment.</title>
        <authorList>
            <person name="Thioye A."/>
            <person name="Gam Z.B.A."/>
            <person name="Mbengue M."/>
            <person name="Cayol J.L."/>
            <person name="Joseph-Bartoli M."/>
            <person name="Toure-Kane C."/>
            <person name="Labat M."/>
        </authorList>
    </citation>
    <scope>NUCLEOTIDE SEQUENCE [LARGE SCALE GENOMIC DNA]</scope>
    <source>
        <strain evidence="2 3">DSM 101509</strain>
    </source>
</reference>
<dbReference type="AlphaFoldDB" id="A0A6N6N9Y1"/>
<keyword evidence="3" id="KW-1185">Reference proteome</keyword>
<dbReference type="Proteomes" id="UP000438699">
    <property type="component" value="Unassembled WGS sequence"/>
</dbReference>
<dbReference type="OrthoDB" id="5470789at2"/>
<name>A0A6N6N9Y1_9BACT</name>
<feature type="region of interest" description="Disordered" evidence="1">
    <location>
        <begin position="49"/>
        <end position="78"/>
    </location>
</feature>
<dbReference type="EMBL" id="WAIE01000001">
    <property type="protein sequence ID" value="KAB1443587.1"/>
    <property type="molecule type" value="Genomic_DNA"/>
</dbReference>
<evidence type="ECO:0000313" key="2">
    <source>
        <dbReference type="EMBL" id="KAB1443587.1"/>
    </source>
</evidence>
<comment type="caution">
    <text evidence="2">The sequence shown here is derived from an EMBL/GenBank/DDBJ whole genome shotgun (WGS) entry which is preliminary data.</text>
</comment>
<accession>A0A6N6N9Y1</accession>
<evidence type="ECO:0000313" key="3">
    <source>
        <dbReference type="Proteomes" id="UP000438699"/>
    </source>
</evidence>
<gene>
    <name evidence="2" type="ORF">F8A88_04905</name>
</gene>
<sequence length="173" mass="19942">MDLALVERENTLIGQDFLTWLWFKTESESPLFTNRDNHTFHVNMEQRISVQGGEGEGKETASVSSPRGELTEAKTGLRTGKKVQRAQLRFEMDQDEWFVQLKADDFSLSGFKTPKINTKDEEGDDPDAKFLEKIYLLEKCLDMLDTVFAVFLKVRLDKGWDAEADKIKDWIES</sequence>